<dbReference type="InParanoid" id="J9D2D2"/>
<keyword evidence="3" id="KW-1185">Reference proteome</keyword>
<name>J9D2D2_EDHAE</name>
<organism evidence="2 3">
    <name type="scientific">Edhazardia aedis (strain USNM 41457)</name>
    <name type="common">Microsporidian parasite</name>
    <dbReference type="NCBI Taxonomy" id="1003232"/>
    <lineage>
        <taxon>Eukaryota</taxon>
        <taxon>Fungi</taxon>
        <taxon>Fungi incertae sedis</taxon>
        <taxon>Microsporidia</taxon>
        <taxon>Edhazardia</taxon>
    </lineage>
</organism>
<keyword evidence="1" id="KW-0472">Membrane</keyword>
<accession>J9D2D2</accession>
<dbReference type="HOGENOM" id="CLU_602731_0_0_1"/>
<keyword evidence="1" id="KW-1133">Transmembrane helix</keyword>
<sequence length="447" mass="52148">MNSSDTNIQYSLLIDETANTVSFWQKATTWLKKHNKKLFIISTIAFSAIFCTVAIFRYQSGVQLYNANSLDSNTIFDSRFCENLDSCVGEGNLFSEACEICYDYDANFPFGDNNNASFVEIYDMYENSNILSTIKQEYEFLYRVCANEKYIPRYNYKDGDYDMFGMHLKTNNAIIQSINEEIALEIQNQEKKNTCISSNNFFSNKKEQPAADMNLLESLMFSMQNIKNKYIEMLFGFADPKCIEPLLKHAKFETQHISSIIEYRLNSLYNIFLRLYIMEQTKNSKENGKKNINGEEMQHSIDVSHLSSEILDVANSLSTYTYLNTYNLNEYANIESEICNATDQIYQEKMAIEKCQDQSTHNSIGINMLDFVRNFFLSALKRILTTLENLDRLTFIDVNDLENTEFKLEYFLQVFLKSCYIVEITRIRFIILQLLPCDLLPYIDIYK</sequence>
<evidence type="ECO:0000313" key="3">
    <source>
        <dbReference type="Proteomes" id="UP000003163"/>
    </source>
</evidence>
<reference evidence="3" key="2">
    <citation type="submission" date="2015-07" db="EMBL/GenBank/DDBJ databases">
        <title>Contrasting host-pathogen interactions and genome evolution in two generalist and specialist microsporidian pathogens of mosquitoes.</title>
        <authorList>
            <consortium name="The Broad Institute Genomics Platform"/>
            <consortium name="The Broad Institute Genome Sequencing Center for Infectious Disease"/>
            <person name="Cuomo C.A."/>
            <person name="Sanscrainte N.D."/>
            <person name="Goldberg J.M."/>
            <person name="Heiman D."/>
            <person name="Young S."/>
            <person name="Zeng Q."/>
            <person name="Becnel J.J."/>
            <person name="Birren B.W."/>
        </authorList>
    </citation>
    <scope>NUCLEOTIDE SEQUENCE [LARGE SCALE GENOMIC DNA]</scope>
    <source>
        <strain evidence="3">USNM 41457</strain>
    </source>
</reference>
<reference evidence="2 3" key="1">
    <citation type="submission" date="2011-08" db="EMBL/GenBank/DDBJ databases">
        <authorList>
            <person name="Liu Z.J."/>
            <person name="Shi F.L."/>
            <person name="Lu J.Q."/>
            <person name="Li M."/>
            <person name="Wang Z.L."/>
        </authorList>
    </citation>
    <scope>NUCLEOTIDE SEQUENCE [LARGE SCALE GENOMIC DNA]</scope>
    <source>
        <strain evidence="2 3">USNM 41457</strain>
    </source>
</reference>
<dbReference type="EMBL" id="AFBI03000097">
    <property type="protein sequence ID" value="EJW01996.1"/>
    <property type="molecule type" value="Genomic_DNA"/>
</dbReference>
<proteinExistence type="predicted"/>
<feature type="transmembrane region" description="Helical" evidence="1">
    <location>
        <begin position="38"/>
        <end position="58"/>
    </location>
</feature>
<dbReference type="VEuPathDB" id="MicrosporidiaDB:EDEG_03551"/>
<evidence type="ECO:0000256" key="1">
    <source>
        <dbReference type="SAM" id="Phobius"/>
    </source>
</evidence>
<gene>
    <name evidence="2" type="ORF">EDEG_03551</name>
</gene>
<protein>
    <submittedName>
        <fullName evidence="2">Uncharacterized protein</fullName>
    </submittedName>
</protein>
<comment type="caution">
    <text evidence="2">The sequence shown here is derived from an EMBL/GenBank/DDBJ whole genome shotgun (WGS) entry which is preliminary data.</text>
</comment>
<keyword evidence="1" id="KW-0812">Transmembrane</keyword>
<evidence type="ECO:0000313" key="2">
    <source>
        <dbReference type="EMBL" id="EJW01996.1"/>
    </source>
</evidence>
<dbReference type="Proteomes" id="UP000003163">
    <property type="component" value="Unassembled WGS sequence"/>
</dbReference>
<dbReference type="AlphaFoldDB" id="J9D2D2"/>